<feature type="compositionally biased region" description="Polar residues" evidence="1">
    <location>
        <begin position="210"/>
        <end position="225"/>
    </location>
</feature>
<dbReference type="Pfam" id="PF00240">
    <property type="entry name" value="ubiquitin"/>
    <property type="match status" value="1"/>
</dbReference>
<dbReference type="Proteomes" id="UP000812966">
    <property type="component" value="Unassembled WGS sequence"/>
</dbReference>
<dbReference type="GO" id="GO:0006511">
    <property type="term" value="P:ubiquitin-dependent protein catabolic process"/>
    <property type="evidence" value="ECO:0007669"/>
    <property type="project" value="TreeGrafter"/>
</dbReference>
<dbReference type="PROSITE" id="PS50053">
    <property type="entry name" value="UBIQUITIN_2"/>
    <property type="match status" value="1"/>
</dbReference>
<sequence length="292" mass="31076">MSYKISGSRLQEETAFAKRYLDQISEHAVNYADDFVTPPEKRPRRMPVLAMDVAEPPKLSDKEVRESSNEPFSLTVKSLKPALSFTVQIAPSDSIQQLKANVASSSSTAPRAEFQRLLLKGKALADAKLVKEYGIAEGATVNMVLKPGWDDVPKAGSELGGDPTPTGASIPKEPVPQPGAIPSLTISDADPAAEGTTSTSAFPARPLTTLDISSPANQPGPSNSTAEFHNTIADPEFWKKVYALCQSEFLSDHEADGCWHAFLSGVRTKLSPGEIAKIQDAVGVTGMGGSPI</sequence>
<protein>
    <recommendedName>
        <fullName evidence="2">Ubiquitin-like domain-containing protein</fullName>
    </recommendedName>
</protein>
<dbReference type="GO" id="GO:0031593">
    <property type="term" value="F:polyubiquitin modification-dependent protein binding"/>
    <property type="evidence" value="ECO:0007669"/>
    <property type="project" value="TreeGrafter"/>
</dbReference>
<evidence type="ECO:0000313" key="3">
    <source>
        <dbReference type="EMBL" id="KAG7527456.1"/>
    </source>
</evidence>
<feature type="region of interest" description="Disordered" evidence="1">
    <location>
        <begin position="153"/>
        <end position="225"/>
    </location>
</feature>
<keyword evidence="4" id="KW-1185">Reference proteome</keyword>
<dbReference type="GO" id="GO:0005829">
    <property type="term" value="C:cytosol"/>
    <property type="evidence" value="ECO:0007669"/>
    <property type="project" value="TreeGrafter"/>
</dbReference>
<dbReference type="SMART" id="SM00213">
    <property type="entry name" value="UBQ"/>
    <property type="match status" value="1"/>
</dbReference>
<dbReference type="EMBL" id="JABELV010000285">
    <property type="protein sequence ID" value="KAG7527456.1"/>
    <property type="molecule type" value="Genomic_DNA"/>
</dbReference>
<name>A0A8K0JDY8_9TREE</name>
<dbReference type="PANTHER" id="PTHR10677:SF3">
    <property type="entry name" value="FI07626P-RELATED"/>
    <property type="match status" value="1"/>
</dbReference>
<comment type="caution">
    <text evidence="3">The sequence shown here is derived from an EMBL/GenBank/DDBJ whole genome shotgun (WGS) entry which is preliminary data.</text>
</comment>
<dbReference type="Gene3D" id="3.10.20.90">
    <property type="entry name" value="Phosphatidylinositol 3-kinase Catalytic Subunit, Chain A, domain 1"/>
    <property type="match status" value="1"/>
</dbReference>
<dbReference type="SUPFAM" id="SSF54236">
    <property type="entry name" value="Ubiquitin-like"/>
    <property type="match status" value="1"/>
</dbReference>
<feature type="domain" description="Ubiquitin-like" evidence="2">
    <location>
        <begin position="72"/>
        <end position="146"/>
    </location>
</feature>
<organism evidence="3 4">
    <name type="scientific">Filobasidium floriforme</name>
    <dbReference type="NCBI Taxonomy" id="5210"/>
    <lineage>
        <taxon>Eukaryota</taxon>
        <taxon>Fungi</taxon>
        <taxon>Dikarya</taxon>
        <taxon>Basidiomycota</taxon>
        <taxon>Agaricomycotina</taxon>
        <taxon>Tremellomycetes</taxon>
        <taxon>Filobasidiales</taxon>
        <taxon>Filobasidiaceae</taxon>
        <taxon>Filobasidium</taxon>
    </lineage>
</organism>
<dbReference type="InterPro" id="IPR015496">
    <property type="entry name" value="Ubiquilin"/>
</dbReference>
<evidence type="ECO:0000313" key="4">
    <source>
        <dbReference type="Proteomes" id="UP000812966"/>
    </source>
</evidence>
<evidence type="ECO:0000259" key="2">
    <source>
        <dbReference type="PROSITE" id="PS50053"/>
    </source>
</evidence>
<dbReference type="InterPro" id="IPR029071">
    <property type="entry name" value="Ubiquitin-like_domsf"/>
</dbReference>
<dbReference type="PANTHER" id="PTHR10677">
    <property type="entry name" value="UBIQUILIN"/>
    <property type="match status" value="1"/>
</dbReference>
<dbReference type="AlphaFoldDB" id="A0A8K0JDY8"/>
<reference evidence="3" key="1">
    <citation type="submission" date="2020-04" db="EMBL/GenBank/DDBJ databases">
        <title>Analysis of mating type loci in Filobasidium floriforme.</title>
        <authorList>
            <person name="Nowrousian M."/>
        </authorList>
    </citation>
    <scope>NUCLEOTIDE SEQUENCE</scope>
    <source>
        <strain evidence="3">CBS 6242</strain>
    </source>
</reference>
<evidence type="ECO:0000256" key="1">
    <source>
        <dbReference type="SAM" id="MobiDB-lite"/>
    </source>
</evidence>
<dbReference type="InterPro" id="IPR000626">
    <property type="entry name" value="Ubiquitin-like_dom"/>
</dbReference>
<proteinExistence type="predicted"/>
<gene>
    <name evidence="3" type="ORF">FFLO_06913</name>
</gene>
<accession>A0A8K0JDY8</accession>